<sequence>MFVALLLFTLVCRNAGKASCFVMRMKPEARSRKGELRVSSDDDDSSIAVHYLCQGFTTEVTRGQARRVEPIRPF</sequence>
<accession>A0A2M4DN18</accession>
<organism evidence="2">
    <name type="scientific">Anopheles darlingi</name>
    <name type="common">Mosquito</name>
    <dbReference type="NCBI Taxonomy" id="43151"/>
    <lineage>
        <taxon>Eukaryota</taxon>
        <taxon>Metazoa</taxon>
        <taxon>Ecdysozoa</taxon>
        <taxon>Arthropoda</taxon>
        <taxon>Hexapoda</taxon>
        <taxon>Insecta</taxon>
        <taxon>Pterygota</taxon>
        <taxon>Neoptera</taxon>
        <taxon>Endopterygota</taxon>
        <taxon>Diptera</taxon>
        <taxon>Nematocera</taxon>
        <taxon>Culicoidea</taxon>
        <taxon>Culicidae</taxon>
        <taxon>Anophelinae</taxon>
        <taxon>Anopheles</taxon>
    </lineage>
</organism>
<keyword evidence="1" id="KW-0732">Signal</keyword>
<protein>
    <submittedName>
        <fullName evidence="2">Putative secreted protein</fullName>
    </submittedName>
</protein>
<name>A0A2M4DN18_ANODA</name>
<evidence type="ECO:0000256" key="1">
    <source>
        <dbReference type="SAM" id="SignalP"/>
    </source>
</evidence>
<feature type="signal peptide" evidence="1">
    <location>
        <begin position="1"/>
        <end position="18"/>
    </location>
</feature>
<proteinExistence type="predicted"/>
<evidence type="ECO:0000313" key="2">
    <source>
        <dbReference type="EMBL" id="MBW78944.1"/>
    </source>
</evidence>
<feature type="chain" id="PRO_5014921665" evidence="1">
    <location>
        <begin position="19"/>
        <end position="74"/>
    </location>
</feature>
<dbReference type="AlphaFoldDB" id="A0A2M4DN18"/>
<reference evidence="2" key="1">
    <citation type="submission" date="2018-01" db="EMBL/GenBank/DDBJ databases">
        <title>An insight into the sialome of Amazonian anophelines.</title>
        <authorList>
            <person name="Ribeiro J.M."/>
            <person name="Scarpassa V."/>
            <person name="Calvo E."/>
        </authorList>
    </citation>
    <scope>NUCLEOTIDE SEQUENCE</scope>
</reference>
<dbReference type="EMBL" id="GGFL01014766">
    <property type="protein sequence ID" value="MBW78944.1"/>
    <property type="molecule type" value="Transcribed_RNA"/>
</dbReference>